<dbReference type="EMBL" id="ACDP02000023">
    <property type="protein sequence ID" value="EEO27637.2"/>
    <property type="molecule type" value="Genomic_DNA"/>
</dbReference>
<organism evidence="2 3">
    <name type="scientific">Oxalobacter paraformigenes</name>
    <dbReference type="NCBI Taxonomy" id="556268"/>
    <lineage>
        <taxon>Bacteria</taxon>
        <taxon>Pseudomonadati</taxon>
        <taxon>Pseudomonadota</taxon>
        <taxon>Betaproteobacteria</taxon>
        <taxon>Burkholderiales</taxon>
        <taxon>Oxalobacteraceae</taxon>
        <taxon>Oxalobacter</taxon>
    </lineage>
</organism>
<evidence type="ECO:0000313" key="2">
    <source>
        <dbReference type="EMBL" id="EEO27637.2"/>
    </source>
</evidence>
<protein>
    <recommendedName>
        <fullName evidence="1">Baseplate protein J-like barrel domain-containing protein</fullName>
    </recommendedName>
</protein>
<dbReference type="AlphaFoldDB" id="C3X351"/>
<comment type="caution">
    <text evidence="2">The sequence shown here is derived from an EMBL/GenBank/DDBJ whole genome shotgun (WGS) entry which is preliminary data.</text>
</comment>
<dbReference type="Pfam" id="PF04865">
    <property type="entry name" value="Baseplate_J"/>
    <property type="match status" value="1"/>
</dbReference>
<dbReference type="Proteomes" id="UP000003973">
    <property type="component" value="Unassembled WGS sequence"/>
</dbReference>
<dbReference type="PANTHER" id="PTHR37829">
    <property type="entry name" value="PHAGE-LIKE ELEMENT PBSX PROTEIN XKDT"/>
    <property type="match status" value="1"/>
</dbReference>
<dbReference type="HOGENOM" id="CLU_754073_0_0_4"/>
<dbReference type="RefSeq" id="WP_020995122.1">
    <property type="nucleotide sequence ID" value="NZ_CABMNL010000001.1"/>
</dbReference>
<evidence type="ECO:0000313" key="3">
    <source>
        <dbReference type="Proteomes" id="UP000003973"/>
    </source>
</evidence>
<proteinExistence type="predicted"/>
<dbReference type="eggNOG" id="COG3299">
    <property type="taxonomic scope" value="Bacteria"/>
</dbReference>
<dbReference type="InterPro" id="IPR052399">
    <property type="entry name" value="Phage_Baseplate_Assmbl_Protein"/>
</dbReference>
<sequence>MTFQVKDFRSIVLAMINHAKATQDKVTDFHVGSVVRTLFEAPAVEIDEFYQQVFRGLLDAIPVAVYKAFDHDLLPPAYASGFVRFWAKEKTDKAIVIPAGFEIYREDSDVKYATRDAVTLAAGTSYIDARVTALTIGTAGNADIGVLSIMSSAIESITSISNPKPVTGGRDHETESERKNRFLEFITSLSRGTVPSIIYAAKLATVTNAEGEIAEYVTRVGIDEGPGYMDVYIYGSGGTPSNELIRKAQFIIDGGYDESTGELVPGYRGGGVSVLVSPIVEQSVDFDIQLKMLNDQYKTDEIQEEIETALHNTLLSVKAGENISIAELRTVVLSIPGVSKVIFDMETNVECAANHVLNIGKLHVEWL</sequence>
<dbReference type="InterPro" id="IPR006949">
    <property type="entry name" value="Barrel_Baseplate_J-like"/>
</dbReference>
<name>C3X351_9BURK</name>
<gene>
    <name evidence="2" type="ORF">OFAG_00790</name>
</gene>
<accession>C3X351</accession>
<reference evidence="2" key="1">
    <citation type="submission" date="2011-10" db="EMBL/GenBank/DDBJ databases">
        <title>The Genome Sequence of Oxalobacter formigenes HOxBLS.</title>
        <authorList>
            <consortium name="The Broad Institute Genome Sequencing Platform"/>
            <person name="Earl A."/>
            <person name="Ward D."/>
            <person name="Feldgarden M."/>
            <person name="Gevers D."/>
            <person name="Allison M.J."/>
            <person name="Humphrey S."/>
            <person name="Young S.K."/>
            <person name="Zeng Q."/>
            <person name="Gargeya S."/>
            <person name="Fitzgerald M."/>
            <person name="Haas B."/>
            <person name="Abouelleil A."/>
            <person name="Alvarado L."/>
            <person name="Arachchi H.M."/>
            <person name="Berlin A."/>
            <person name="Brown A."/>
            <person name="Chapman S.B."/>
            <person name="Chen Z."/>
            <person name="Dunbar C."/>
            <person name="Freedman E."/>
            <person name="Gearin G."/>
            <person name="Goldberg J."/>
            <person name="Griggs A."/>
            <person name="Gujja S."/>
            <person name="Heiman D."/>
            <person name="Howarth C."/>
            <person name="Larson L."/>
            <person name="Lui A."/>
            <person name="MacDonald P.J.P."/>
            <person name="Montmayeur A."/>
            <person name="Murphy C."/>
            <person name="Neiman D."/>
            <person name="Pearson M."/>
            <person name="Priest M."/>
            <person name="Roberts A."/>
            <person name="Saif S."/>
            <person name="Shea T."/>
            <person name="Shenoy N."/>
            <person name="Sisk P."/>
            <person name="Stolte C."/>
            <person name="Sykes S."/>
            <person name="Wortman J."/>
            <person name="Nusbaum C."/>
            <person name="Birren B."/>
        </authorList>
    </citation>
    <scope>NUCLEOTIDE SEQUENCE [LARGE SCALE GENOMIC DNA]</scope>
    <source>
        <strain evidence="2">HOxBLS</strain>
    </source>
</reference>
<dbReference type="PANTHER" id="PTHR37829:SF3">
    <property type="entry name" value="PROTEIN JAYE-RELATED"/>
    <property type="match status" value="1"/>
</dbReference>
<evidence type="ECO:0000259" key="1">
    <source>
        <dbReference type="Pfam" id="PF04865"/>
    </source>
</evidence>
<keyword evidence="3" id="KW-1185">Reference proteome</keyword>
<feature type="domain" description="Baseplate protein J-like barrel" evidence="1">
    <location>
        <begin position="83"/>
        <end position="169"/>
    </location>
</feature>